<dbReference type="AlphaFoldDB" id="A0A4Y2MHV0"/>
<organism evidence="3 4">
    <name type="scientific">Araneus ventricosus</name>
    <name type="common">Orbweaver spider</name>
    <name type="synonym">Epeira ventricosa</name>
    <dbReference type="NCBI Taxonomy" id="182803"/>
    <lineage>
        <taxon>Eukaryota</taxon>
        <taxon>Metazoa</taxon>
        <taxon>Ecdysozoa</taxon>
        <taxon>Arthropoda</taxon>
        <taxon>Chelicerata</taxon>
        <taxon>Arachnida</taxon>
        <taxon>Araneae</taxon>
        <taxon>Araneomorphae</taxon>
        <taxon>Entelegynae</taxon>
        <taxon>Araneoidea</taxon>
        <taxon>Araneidae</taxon>
        <taxon>Araneus</taxon>
    </lineage>
</organism>
<feature type="compositionally biased region" description="Low complexity" evidence="1">
    <location>
        <begin position="84"/>
        <end position="94"/>
    </location>
</feature>
<dbReference type="InterPro" id="IPR003893">
    <property type="entry name" value="Iroquois_homeo"/>
</dbReference>
<feature type="domain" description="Iroquois-class homeodomain protein" evidence="2">
    <location>
        <begin position="138"/>
        <end position="155"/>
    </location>
</feature>
<accession>A0A4Y2MHV0</accession>
<name>A0A4Y2MHV0_ARAVE</name>
<dbReference type="EMBL" id="BGPR01007423">
    <property type="protein sequence ID" value="GBN26731.1"/>
    <property type="molecule type" value="Genomic_DNA"/>
</dbReference>
<dbReference type="GO" id="GO:0006355">
    <property type="term" value="P:regulation of DNA-templated transcription"/>
    <property type="evidence" value="ECO:0007669"/>
    <property type="project" value="InterPro"/>
</dbReference>
<proteinExistence type="predicted"/>
<gene>
    <name evidence="3" type="ORF">AVEN_70435_1</name>
</gene>
<keyword evidence="4" id="KW-1185">Reference proteome</keyword>
<evidence type="ECO:0000259" key="2">
    <source>
        <dbReference type="SMART" id="SM00548"/>
    </source>
</evidence>
<sequence length="442" mass="48397">MTWEPRNKTSEGEDRDSSSPRDVKSDDTADDCGDSNLPEFLKQECGQYPGKESFSSVFESSDPKSSNKGCSSFALDCYRVQGQSSEDSGSASPSPTRNSTMQNSCFNTSTQFGTAKNDPKDPLYGSVVTNAPPYSAMSSSSRPKIWSLARTATSDSPPTIRRSLFPCQQSEFCIENGQAHKSGVECAPSDLKQPQMSNMFCIDSSQRLKIDKDPQTDDMKQSQVSHCPTMFCLDSDQRHKADKDPPSCDLKQAHLSSCSVPFCVDTGQNLKDSEMAKHADITSDCYRDFVPDKTNAISSKNLCCNQSNYNPVVQDCVVPTKCETNECLRSGDRGSCMMDSRPPYVTEYPPPSLVGEGVDPYNHYKSKNIGPIAYATPKCQTMNSSGGVHNPGYTEGESSSRNDFFASDRFDSTMHAMHKTALNQDSAAELGDTGTLLRQSDH</sequence>
<feature type="region of interest" description="Disordered" evidence="1">
    <location>
        <begin position="1"/>
        <end position="68"/>
    </location>
</feature>
<dbReference type="SMART" id="SM00548">
    <property type="entry name" value="IRO"/>
    <property type="match status" value="1"/>
</dbReference>
<comment type="caution">
    <text evidence="3">The sequence shown here is derived from an EMBL/GenBank/DDBJ whole genome shotgun (WGS) entry which is preliminary data.</text>
</comment>
<dbReference type="GO" id="GO:0003677">
    <property type="term" value="F:DNA binding"/>
    <property type="evidence" value="ECO:0007669"/>
    <property type="project" value="InterPro"/>
</dbReference>
<feature type="compositionally biased region" description="Polar residues" evidence="1">
    <location>
        <begin position="53"/>
        <end position="68"/>
    </location>
</feature>
<dbReference type="GO" id="GO:0005634">
    <property type="term" value="C:nucleus"/>
    <property type="evidence" value="ECO:0007669"/>
    <property type="project" value="InterPro"/>
</dbReference>
<dbReference type="Proteomes" id="UP000499080">
    <property type="component" value="Unassembled WGS sequence"/>
</dbReference>
<feature type="compositionally biased region" description="Polar residues" evidence="1">
    <location>
        <begin position="95"/>
        <end position="108"/>
    </location>
</feature>
<reference evidence="3 4" key="1">
    <citation type="journal article" date="2019" name="Sci. Rep.">
        <title>Orb-weaving spider Araneus ventricosus genome elucidates the spidroin gene catalogue.</title>
        <authorList>
            <person name="Kono N."/>
            <person name="Nakamura H."/>
            <person name="Ohtoshi R."/>
            <person name="Moran D.A.P."/>
            <person name="Shinohara A."/>
            <person name="Yoshida Y."/>
            <person name="Fujiwara M."/>
            <person name="Mori M."/>
            <person name="Tomita M."/>
            <person name="Arakawa K."/>
        </authorList>
    </citation>
    <scope>NUCLEOTIDE SEQUENCE [LARGE SCALE GENOMIC DNA]</scope>
</reference>
<dbReference type="OrthoDB" id="5399138at2759"/>
<evidence type="ECO:0000256" key="1">
    <source>
        <dbReference type="SAM" id="MobiDB-lite"/>
    </source>
</evidence>
<evidence type="ECO:0000313" key="3">
    <source>
        <dbReference type="EMBL" id="GBN26731.1"/>
    </source>
</evidence>
<feature type="region of interest" description="Disordered" evidence="1">
    <location>
        <begin position="82"/>
        <end position="108"/>
    </location>
</feature>
<evidence type="ECO:0000313" key="4">
    <source>
        <dbReference type="Proteomes" id="UP000499080"/>
    </source>
</evidence>
<protein>
    <recommendedName>
        <fullName evidence="2">Iroquois-class homeodomain protein domain-containing protein</fullName>
    </recommendedName>
</protein>
<feature type="compositionally biased region" description="Basic and acidic residues" evidence="1">
    <location>
        <begin position="1"/>
        <end position="27"/>
    </location>
</feature>